<dbReference type="Pfam" id="PF04901">
    <property type="entry name" value="RAMP"/>
    <property type="match status" value="1"/>
</dbReference>
<name>A0A8C3PJT7_9CHAR</name>
<dbReference type="GO" id="GO:0031623">
    <property type="term" value="P:receptor internalization"/>
    <property type="evidence" value="ECO:0007669"/>
    <property type="project" value="TreeGrafter"/>
</dbReference>
<comment type="function">
    <text evidence="12">Accessory protein that interacts with and modulates the function of G-protein coupled receptors including calcitonin gene-related peptide type 1 receptor (CALCRL) and calcitonin receptor (CALCR). Required for the transport of CALCRL to the plasma membrane. Together with CALCRL, form the receptor complex for the calcitonin gene-related peptides CGRP1/CALCA and CGRP2/CALCB. Together with CALCR, form the AMYR1 receptor complex for amylin/IAPP and CGRP1/CALCA.</text>
</comment>
<comment type="similarity">
    <text evidence="2">Belongs to the RAMP family.</text>
</comment>
<comment type="subunit">
    <text evidence="13">Heterodimer of CALCRL and RAMP1; the interaction induces allosteric modulation of CALCRL function and CGRP1/CALCA and CGRP2/CALCB ligand specificity. Heterodimer of CALCR and RAMP1; interaction forms the AMYR1 receptor complex for amylin/IAPP and CGRP1/CALCA ligands.</text>
</comment>
<evidence type="ECO:0000256" key="5">
    <source>
        <dbReference type="ARBA" id="ARBA00022692"/>
    </source>
</evidence>
<keyword evidence="3" id="KW-0813">Transport</keyword>
<evidence type="ECO:0000313" key="17">
    <source>
        <dbReference type="Proteomes" id="UP000694419"/>
    </source>
</evidence>
<keyword evidence="9" id="KW-1015">Disulfide bond</keyword>
<evidence type="ECO:0000256" key="4">
    <source>
        <dbReference type="ARBA" id="ARBA00022475"/>
    </source>
</evidence>
<evidence type="ECO:0000256" key="8">
    <source>
        <dbReference type="ARBA" id="ARBA00023136"/>
    </source>
</evidence>
<feature type="compositionally biased region" description="Pro residues" evidence="14">
    <location>
        <begin position="42"/>
        <end position="59"/>
    </location>
</feature>
<evidence type="ECO:0000256" key="13">
    <source>
        <dbReference type="ARBA" id="ARBA00049674"/>
    </source>
</evidence>
<keyword evidence="17" id="KW-1185">Reference proteome</keyword>
<evidence type="ECO:0000256" key="7">
    <source>
        <dbReference type="ARBA" id="ARBA00022989"/>
    </source>
</evidence>
<dbReference type="PANTHER" id="PTHR14076:SF3">
    <property type="entry name" value="RECEPTOR ACTIVITY-MODIFYING PROTEIN 1"/>
    <property type="match status" value="1"/>
</dbReference>
<evidence type="ECO:0000256" key="10">
    <source>
        <dbReference type="ARBA" id="ARBA00023170"/>
    </source>
</evidence>
<keyword evidence="5 15" id="KW-0812">Transmembrane</keyword>
<dbReference type="GO" id="GO:0005886">
    <property type="term" value="C:plasma membrane"/>
    <property type="evidence" value="ECO:0007669"/>
    <property type="project" value="UniProtKB-SubCell"/>
</dbReference>
<evidence type="ECO:0000256" key="9">
    <source>
        <dbReference type="ARBA" id="ARBA00023157"/>
    </source>
</evidence>
<accession>A0A8C3PJT7</accession>
<dbReference type="GO" id="GO:0072659">
    <property type="term" value="P:protein localization to plasma membrane"/>
    <property type="evidence" value="ECO:0007669"/>
    <property type="project" value="TreeGrafter"/>
</dbReference>
<evidence type="ECO:0000256" key="1">
    <source>
        <dbReference type="ARBA" id="ARBA00004251"/>
    </source>
</evidence>
<dbReference type="Proteomes" id="UP000694419">
    <property type="component" value="Unplaced"/>
</dbReference>
<evidence type="ECO:0000256" key="6">
    <source>
        <dbReference type="ARBA" id="ARBA00022729"/>
    </source>
</evidence>
<evidence type="ECO:0000256" key="14">
    <source>
        <dbReference type="SAM" id="MobiDB-lite"/>
    </source>
</evidence>
<evidence type="ECO:0000256" key="11">
    <source>
        <dbReference type="ARBA" id="ARBA00041071"/>
    </source>
</evidence>
<dbReference type="GO" id="GO:0009986">
    <property type="term" value="C:cell surface"/>
    <property type="evidence" value="ECO:0007669"/>
    <property type="project" value="TreeGrafter"/>
</dbReference>
<dbReference type="Ensembl" id="ENSCPGT00000007627.1">
    <property type="protein sequence ID" value="ENSCPGP00000006932.1"/>
    <property type="gene ID" value="ENSCPGG00000004971.1"/>
</dbReference>
<keyword evidence="8 15" id="KW-0472">Membrane</keyword>
<dbReference type="InterPro" id="IPR006985">
    <property type="entry name" value="RAMP"/>
</dbReference>
<keyword evidence="7 15" id="KW-1133">Transmembrane helix</keyword>
<feature type="region of interest" description="Disordered" evidence="14">
    <location>
        <begin position="1"/>
        <end position="98"/>
    </location>
</feature>
<protein>
    <recommendedName>
        <fullName evidence="11">Receptor activity-modifying protein 1</fullName>
    </recommendedName>
</protein>
<evidence type="ECO:0000256" key="12">
    <source>
        <dbReference type="ARBA" id="ARBA00049570"/>
    </source>
</evidence>
<dbReference type="GO" id="GO:0015026">
    <property type="term" value="F:coreceptor activity"/>
    <property type="evidence" value="ECO:0007669"/>
    <property type="project" value="InterPro"/>
</dbReference>
<evidence type="ECO:0000256" key="3">
    <source>
        <dbReference type="ARBA" id="ARBA00022448"/>
    </source>
</evidence>
<dbReference type="GO" id="GO:0007186">
    <property type="term" value="P:G protein-coupled receptor signaling pathway"/>
    <property type="evidence" value="ECO:0007669"/>
    <property type="project" value="TreeGrafter"/>
</dbReference>
<dbReference type="GO" id="GO:0006816">
    <property type="term" value="P:calcium ion transport"/>
    <property type="evidence" value="ECO:0007669"/>
    <property type="project" value="TreeGrafter"/>
</dbReference>
<feature type="compositionally biased region" description="Basic and acidic residues" evidence="14">
    <location>
        <begin position="11"/>
        <end position="21"/>
    </location>
</feature>
<comment type="subcellular location">
    <subcellularLocation>
        <location evidence="1">Cell membrane</location>
        <topology evidence="1">Single-pass type I membrane protein</topology>
    </subcellularLocation>
</comment>
<keyword evidence="4" id="KW-1003">Cell membrane</keyword>
<keyword evidence="6" id="KW-0732">Signal</keyword>
<dbReference type="GO" id="GO:0032870">
    <property type="term" value="P:cellular response to hormone stimulus"/>
    <property type="evidence" value="ECO:0007669"/>
    <property type="project" value="TreeGrafter"/>
</dbReference>
<dbReference type="AlphaFoldDB" id="A0A8C3PJT7"/>
<feature type="transmembrane region" description="Helical" evidence="15">
    <location>
        <begin position="218"/>
        <end position="235"/>
    </location>
</feature>
<dbReference type="FunFam" id="1.10.150.510:FF:000002">
    <property type="entry name" value="Receptor activity-modifying protein 1"/>
    <property type="match status" value="1"/>
</dbReference>
<dbReference type="GO" id="GO:0006886">
    <property type="term" value="P:intracellular protein transport"/>
    <property type="evidence" value="ECO:0007669"/>
    <property type="project" value="InterPro"/>
</dbReference>
<reference evidence="16" key="1">
    <citation type="submission" date="2025-08" db="UniProtKB">
        <authorList>
            <consortium name="Ensembl"/>
        </authorList>
    </citation>
    <scope>IDENTIFICATION</scope>
</reference>
<dbReference type="GO" id="GO:0008277">
    <property type="term" value="P:regulation of G protein-coupled receptor signaling pathway"/>
    <property type="evidence" value="ECO:0007669"/>
    <property type="project" value="InterPro"/>
</dbReference>
<dbReference type="GO" id="GO:0043235">
    <property type="term" value="C:receptor complex"/>
    <property type="evidence" value="ECO:0007669"/>
    <property type="project" value="TreeGrafter"/>
</dbReference>
<evidence type="ECO:0000256" key="15">
    <source>
        <dbReference type="SAM" id="Phobius"/>
    </source>
</evidence>
<dbReference type="Gene3D" id="1.10.150.510">
    <property type="entry name" value="Receptor activity modifying family"/>
    <property type="match status" value="1"/>
</dbReference>
<reference evidence="16" key="2">
    <citation type="submission" date="2025-09" db="UniProtKB">
        <authorList>
            <consortium name="Ensembl"/>
        </authorList>
    </citation>
    <scope>IDENTIFICATION</scope>
</reference>
<keyword evidence="10" id="KW-0675">Receptor</keyword>
<proteinExistence type="inferred from homology"/>
<dbReference type="InterPro" id="IPR038126">
    <property type="entry name" value="RAMP_sf"/>
</dbReference>
<evidence type="ECO:0000256" key="2">
    <source>
        <dbReference type="ARBA" id="ARBA00007087"/>
    </source>
</evidence>
<sequence>MAIRLPYPATNRERIAERRGEAQPAAGRAPGSAPCAQGPPARSSPPPPPPLSPPPPPSSPAERRGSRPAVPLPWAGGIPRRAGCAGQSAAEEEEEEEEEEMALLPRRFLCFLLAHHFIAATACQEADYGWMIRHYCLKQFQLSMEGIGQRLWCDWDETVGTYGELTNCTALIAERLDCYWPNRLVDEFFVAVHRQYFKNCSPSGRALHDPPNGVLCPFILLPVLVTLLMTALVVWRSKRSEGIV</sequence>
<dbReference type="PANTHER" id="PTHR14076">
    <property type="entry name" value="RECEPTOR ACTIVITY MODIFYING PROTEIN RAMP"/>
    <property type="match status" value="1"/>
</dbReference>
<organism evidence="16 17">
    <name type="scientific">Calidris pygmaea</name>
    <name type="common">Spoon-billed sandpiper</name>
    <dbReference type="NCBI Taxonomy" id="425635"/>
    <lineage>
        <taxon>Eukaryota</taxon>
        <taxon>Metazoa</taxon>
        <taxon>Chordata</taxon>
        <taxon>Craniata</taxon>
        <taxon>Vertebrata</taxon>
        <taxon>Euteleostomi</taxon>
        <taxon>Archelosauria</taxon>
        <taxon>Archosauria</taxon>
        <taxon>Dinosauria</taxon>
        <taxon>Saurischia</taxon>
        <taxon>Theropoda</taxon>
        <taxon>Coelurosauria</taxon>
        <taxon>Aves</taxon>
        <taxon>Neognathae</taxon>
        <taxon>Neoaves</taxon>
        <taxon>Charadriiformes</taxon>
        <taxon>Scolopacidae</taxon>
        <taxon>Calidris</taxon>
    </lineage>
</organism>
<evidence type="ECO:0000313" key="16">
    <source>
        <dbReference type="Ensembl" id="ENSCPGP00000006932.1"/>
    </source>
</evidence>